<comment type="caution">
    <text evidence="1">The sequence shown here is derived from an EMBL/GenBank/DDBJ whole genome shotgun (WGS) entry which is preliminary data.</text>
</comment>
<dbReference type="Pfam" id="PF02597">
    <property type="entry name" value="ThiS"/>
    <property type="match status" value="1"/>
</dbReference>
<dbReference type="InterPro" id="IPR003749">
    <property type="entry name" value="ThiS/MoaD-like"/>
</dbReference>
<dbReference type="NCBIfam" id="TIGR01683">
    <property type="entry name" value="thiS"/>
    <property type="match status" value="1"/>
</dbReference>
<dbReference type="EMBL" id="AZMM01018790">
    <property type="protein sequence ID" value="ETJ17241.1"/>
    <property type="molecule type" value="Genomic_DNA"/>
</dbReference>
<dbReference type="InterPro" id="IPR012675">
    <property type="entry name" value="Beta-grasp_dom_sf"/>
</dbReference>
<dbReference type="InterPro" id="IPR010035">
    <property type="entry name" value="Thi_S"/>
</dbReference>
<dbReference type="Gene3D" id="3.10.20.30">
    <property type="match status" value="1"/>
</dbReference>
<accession>W1WH60</accession>
<dbReference type="SUPFAM" id="SSF54285">
    <property type="entry name" value="MoaD/ThiS"/>
    <property type="match status" value="1"/>
</dbReference>
<name>W1WH60_9ZZZZ</name>
<proteinExistence type="predicted"/>
<dbReference type="CDD" id="cd00565">
    <property type="entry name" value="Ubl_ThiS"/>
    <property type="match status" value="1"/>
</dbReference>
<reference evidence="1" key="1">
    <citation type="submission" date="2013-12" db="EMBL/GenBank/DDBJ databases">
        <title>A Varibaculum cambriense genome reconstructed from a premature infant gut community with otherwise low bacterial novelty that shifts toward anaerobic metabolism during the third week of life.</title>
        <authorList>
            <person name="Brown C.T."/>
            <person name="Sharon I."/>
            <person name="Thomas B.C."/>
            <person name="Castelle C.J."/>
            <person name="Morowitz M.J."/>
            <person name="Banfield J.F."/>
        </authorList>
    </citation>
    <scope>NUCLEOTIDE SEQUENCE</scope>
</reference>
<protein>
    <recommendedName>
        <fullName evidence="2">Thiamine biosynthesis protein ThiS</fullName>
    </recommendedName>
</protein>
<dbReference type="InterPro" id="IPR016155">
    <property type="entry name" value="Mopterin_synth/thiamin_S_b"/>
</dbReference>
<gene>
    <name evidence="1" type="ORF">Q604_UNBc4C00009G0008</name>
</gene>
<dbReference type="AlphaFoldDB" id="W1WH60"/>
<evidence type="ECO:0008006" key="2">
    <source>
        <dbReference type="Google" id="ProtNLM"/>
    </source>
</evidence>
<sequence length="84" mass="9759">MILNGKTIDLKEDISVEQLLKDYDLNPQKVVVEVNMEILDDEVYSTYLLKNEDTVEVISFVGGGWFEDILKWNSNRNWGKLHSL</sequence>
<organism evidence="1">
    <name type="scientific">human gut metagenome</name>
    <dbReference type="NCBI Taxonomy" id="408170"/>
    <lineage>
        <taxon>unclassified sequences</taxon>
        <taxon>metagenomes</taxon>
        <taxon>organismal metagenomes</taxon>
    </lineage>
</organism>
<evidence type="ECO:0000313" key="1">
    <source>
        <dbReference type="EMBL" id="ETJ17241.1"/>
    </source>
</evidence>
<dbReference type="PANTHER" id="PTHR34472">
    <property type="entry name" value="SULFUR CARRIER PROTEIN THIS"/>
    <property type="match status" value="1"/>
</dbReference>
<dbReference type="PANTHER" id="PTHR34472:SF1">
    <property type="entry name" value="SULFUR CARRIER PROTEIN THIS"/>
    <property type="match status" value="1"/>
</dbReference>